<dbReference type="SUPFAM" id="SSF48452">
    <property type="entry name" value="TPR-like"/>
    <property type="match status" value="1"/>
</dbReference>
<evidence type="ECO:0000259" key="6">
    <source>
        <dbReference type="Pfam" id="PF07980"/>
    </source>
</evidence>
<keyword evidence="4" id="KW-0472">Membrane</keyword>
<dbReference type="RefSeq" id="WP_073297789.1">
    <property type="nucleotide sequence ID" value="NZ_FRAV01000056.1"/>
</dbReference>
<sequence length="460" mass="51514">MKTKLSKYLISICAVTCALSFSRCGKQDAFLDKKPNSALAVPNTLSDYELLLKNEEIFNAYSSPSLGNLACDDIYITDDTYNSSETVADNVYTFSKDMYQGTTVYLDWSGPYQQVYYCNVVLDGLSKITPDAGQLTRYNTIKGEALFFRAYAFYNLVQNFALPYDAAGSAADPGIPLVNSSDINIRYGRGTVQQVYDKVVNDINDAKGLLPASLTSVTKPCRITCDAFLARLYLAVRKYGTAYTYANSCLEAKKELVDYNSITPSRNVLSKTPLAEDIFHTALAGYSGLYAAQMDSTLYNSYEPGDLRKSYFFRTATSGIGLKFRGTYDFKGNYYSGLATDEMYLIRSECSARSGNLAASLADLNKLLINRYQTGQFIPITAGNKDTLLRRILLERKKELFLRGLRWTDLRRLNKEESYKTTVTHKINGIIYTLLPDDPKYALAIPDQEVQLTGIQQNQR</sequence>
<comment type="subcellular location">
    <subcellularLocation>
        <location evidence="1">Cell outer membrane</location>
    </subcellularLocation>
</comment>
<accession>A0A1M7K0L0</accession>
<feature type="domain" description="RagB/SusD" evidence="6">
    <location>
        <begin position="342"/>
        <end position="421"/>
    </location>
</feature>
<dbReference type="Proteomes" id="UP000184364">
    <property type="component" value="Unassembled WGS sequence"/>
</dbReference>
<keyword evidence="9" id="KW-1185">Reference proteome</keyword>
<name>A0A1M7K0L0_9FLAO</name>
<keyword evidence="5" id="KW-0998">Cell outer membrane</keyword>
<organism evidence="8 9">
    <name type="scientific">Chryseobacterium polytrichastri</name>
    <dbReference type="NCBI Taxonomy" id="1302687"/>
    <lineage>
        <taxon>Bacteria</taxon>
        <taxon>Pseudomonadati</taxon>
        <taxon>Bacteroidota</taxon>
        <taxon>Flavobacteriia</taxon>
        <taxon>Flavobacteriales</taxon>
        <taxon>Weeksellaceae</taxon>
        <taxon>Chryseobacterium group</taxon>
        <taxon>Chryseobacterium</taxon>
    </lineage>
</organism>
<dbReference type="OrthoDB" id="653598at2"/>
<dbReference type="EMBL" id="FRAV01000056">
    <property type="protein sequence ID" value="SHM58862.1"/>
    <property type="molecule type" value="Genomic_DNA"/>
</dbReference>
<evidence type="ECO:0000313" key="9">
    <source>
        <dbReference type="Proteomes" id="UP000184364"/>
    </source>
</evidence>
<evidence type="ECO:0000256" key="2">
    <source>
        <dbReference type="ARBA" id="ARBA00006275"/>
    </source>
</evidence>
<dbReference type="InterPro" id="IPR012944">
    <property type="entry name" value="SusD_RagB_dom"/>
</dbReference>
<dbReference type="Pfam" id="PF14322">
    <property type="entry name" value="SusD-like_3"/>
    <property type="match status" value="1"/>
</dbReference>
<evidence type="ECO:0000256" key="5">
    <source>
        <dbReference type="ARBA" id="ARBA00023237"/>
    </source>
</evidence>
<gene>
    <name evidence="8" type="ORF">SAMN05444267_10566</name>
</gene>
<dbReference type="InterPro" id="IPR033985">
    <property type="entry name" value="SusD-like_N"/>
</dbReference>
<dbReference type="Pfam" id="PF07980">
    <property type="entry name" value="SusD_RagB"/>
    <property type="match status" value="1"/>
</dbReference>
<proteinExistence type="inferred from homology"/>
<feature type="domain" description="SusD-like N-terminal" evidence="7">
    <location>
        <begin position="30"/>
        <end position="234"/>
    </location>
</feature>
<evidence type="ECO:0000259" key="7">
    <source>
        <dbReference type="Pfam" id="PF14322"/>
    </source>
</evidence>
<evidence type="ECO:0000256" key="4">
    <source>
        <dbReference type="ARBA" id="ARBA00023136"/>
    </source>
</evidence>
<keyword evidence="3" id="KW-0732">Signal</keyword>
<comment type="similarity">
    <text evidence="2">Belongs to the SusD family.</text>
</comment>
<dbReference type="Gene3D" id="1.25.40.390">
    <property type="match status" value="1"/>
</dbReference>
<protein>
    <submittedName>
        <fullName evidence="8">SusD family protein</fullName>
    </submittedName>
</protein>
<reference evidence="9" key="1">
    <citation type="submission" date="2016-11" db="EMBL/GenBank/DDBJ databases">
        <authorList>
            <person name="Varghese N."/>
            <person name="Submissions S."/>
        </authorList>
    </citation>
    <scope>NUCLEOTIDE SEQUENCE [LARGE SCALE GENOMIC DNA]</scope>
    <source>
        <strain evidence="9">DSM 26899</strain>
    </source>
</reference>
<dbReference type="InterPro" id="IPR011990">
    <property type="entry name" value="TPR-like_helical_dom_sf"/>
</dbReference>
<dbReference type="GO" id="GO:0009279">
    <property type="term" value="C:cell outer membrane"/>
    <property type="evidence" value="ECO:0007669"/>
    <property type="project" value="UniProtKB-SubCell"/>
</dbReference>
<evidence type="ECO:0000313" key="8">
    <source>
        <dbReference type="EMBL" id="SHM58862.1"/>
    </source>
</evidence>
<evidence type="ECO:0000256" key="1">
    <source>
        <dbReference type="ARBA" id="ARBA00004442"/>
    </source>
</evidence>
<evidence type="ECO:0000256" key="3">
    <source>
        <dbReference type="ARBA" id="ARBA00022729"/>
    </source>
</evidence>
<dbReference type="STRING" id="1302687.SAMN05444267_10566"/>
<dbReference type="AlphaFoldDB" id="A0A1M7K0L0"/>